<reference evidence="2 3" key="1">
    <citation type="submission" date="2015-11" db="EMBL/GenBank/DDBJ databases">
        <title>Genomic analysis of 38 Legionella species identifies large and diverse effector repertoires.</title>
        <authorList>
            <person name="Burstein D."/>
            <person name="Amaro F."/>
            <person name="Zusman T."/>
            <person name="Lifshitz Z."/>
            <person name="Cohen O."/>
            <person name="Gilbert J.A."/>
            <person name="Pupko T."/>
            <person name="Shuman H.A."/>
            <person name="Segal G."/>
        </authorList>
    </citation>
    <scope>NUCLEOTIDE SEQUENCE [LARGE SCALE GENOMIC DNA]</scope>
    <source>
        <strain evidence="2 3">CDC#1442-AUS-E</strain>
    </source>
</reference>
<sequence length="155" mass="16807">MRLIIAALLLLPSLISRADNFPTTCQPVTVQGETVMLKTKQPVLILIHNLSESDLWITHPVSEPDASAGWSSRLTAGNWSALSLDKKKFELSCIESRPGHEQQIPCEGTIAVCAWTGVKIPEKNAGTFWAAENMPLASLSANLGGRGFKLPDQSQ</sequence>
<name>A0A0W0Y4C8_9GAMM</name>
<accession>A0A0W0Y4C8</accession>
<evidence type="ECO:0000313" key="2">
    <source>
        <dbReference type="EMBL" id="KTD51837.1"/>
    </source>
</evidence>
<protein>
    <recommendedName>
        <fullName evidence="4">Enhanced entry protein EnhB</fullName>
    </recommendedName>
</protein>
<dbReference type="EMBL" id="LNYS01000006">
    <property type="protein sequence ID" value="KTD51837.1"/>
    <property type="molecule type" value="Genomic_DNA"/>
</dbReference>
<organism evidence="2 3">
    <name type="scientific">Legionella quinlivanii</name>
    <dbReference type="NCBI Taxonomy" id="45073"/>
    <lineage>
        <taxon>Bacteria</taxon>
        <taxon>Pseudomonadati</taxon>
        <taxon>Pseudomonadota</taxon>
        <taxon>Gammaproteobacteria</taxon>
        <taxon>Legionellales</taxon>
        <taxon>Legionellaceae</taxon>
        <taxon>Legionella</taxon>
    </lineage>
</organism>
<dbReference type="Proteomes" id="UP000054618">
    <property type="component" value="Unassembled WGS sequence"/>
</dbReference>
<evidence type="ECO:0008006" key="4">
    <source>
        <dbReference type="Google" id="ProtNLM"/>
    </source>
</evidence>
<feature type="chain" id="PRO_5006917267" description="Enhanced entry protein EnhB" evidence="1">
    <location>
        <begin position="19"/>
        <end position="155"/>
    </location>
</feature>
<dbReference type="PATRIC" id="fig|45073.5.peg.718"/>
<evidence type="ECO:0000313" key="3">
    <source>
        <dbReference type="Proteomes" id="UP000054618"/>
    </source>
</evidence>
<comment type="caution">
    <text evidence="2">The sequence shown here is derived from an EMBL/GenBank/DDBJ whole genome shotgun (WGS) entry which is preliminary data.</text>
</comment>
<keyword evidence="1" id="KW-0732">Signal</keyword>
<keyword evidence="3" id="KW-1185">Reference proteome</keyword>
<feature type="signal peptide" evidence="1">
    <location>
        <begin position="1"/>
        <end position="18"/>
    </location>
</feature>
<evidence type="ECO:0000256" key="1">
    <source>
        <dbReference type="SAM" id="SignalP"/>
    </source>
</evidence>
<dbReference type="STRING" id="45073.Lqui_0681"/>
<dbReference type="OrthoDB" id="5645169at2"/>
<dbReference type="RefSeq" id="WP_058506784.1">
    <property type="nucleotide sequence ID" value="NZ_CAAAIK010000011.1"/>
</dbReference>
<gene>
    <name evidence="2" type="ORF">Lqui_0681</name>
</gene>
<dbReference type="AlphaFoldDB" id="A0A0W0Y4C8"/>
<proteinExistence type="predicted"/>